<evidence type="ECO:0000259" key="2">
    <source>
        <dbReference type="Pfam" id="PF13193"/>
    </source>
</evidence>
<gene>
    <name evidence="3" type="ORF">SAMN05216258_101277</name>
</gene>
<dbReference type="InterPro" id="IPR025110">
    <property type="entry name" value="AMP-bd_C"/>
</dbReference>
<dbReference type="InterPro" id="IPR045851">
    <property type="entry name" value="AMP-bd_C_sf"/>
</dbReference>
<dbReference type="EMBL" id="FOQH01000001">
    <property type="protein sequence ID" value="SFH64657.1"/>
    <property type="molecule type" value="Genomic_DNA"/>
</dbReference>
<dbReference type="STRING" id="1114924.SAMN05216258_101277"/>
<sequence length="539" mass="58625">MTDQPTRRIPAPEDCVFRHLLDAHAAATPDATFAVFGMDEPDWTWADARRKTLETANALRDLGVRQGDHVLCWLENGPALVRLWLAINHLGAVFVPMNTAYKGGLLEHVLHLADAEVLVCHAGLVPRLADVDTGPLRTVVALDAPAEAPNAAVRVLPESTLTAGSPTEAPPLDRPIQPWDVQAILFTSGTTGPSKAVLASYVQINTLARVSIPTADASDRGLAHSPMFHITGMSKIAWAMAMGGSLAVLERFRTETFWADARRTGATFVVMMGTVATFLSKLPRGEDEIETPLRLALLAPSNAESEALCRRAGLAYYSVFNMSETASPIITEINPDVPGACGRTRPGIEARIVDEHDEELPHGQVGELILRSDDPWVFCSGYYKNPEATAAAWRNGWFHTGDALRRDAAGNFFYVDRIKDAIRRRGENISSFEVEIEVQAHPTVAECAAVAVASEHGEDEVLVAVVPAPGAVVDPAELLAFARERMPHYMVPRFIRVMEALPKTPTLKVQKAQLRLEGATPDAWDREAAGVSVKREAVR</sequence>
<dbReference type="Gene3D" id="3.30.300.30">
    <property type="match status" value="1"/>
</dbReference>
<dbReference type="GO" id="GO:0016878">
    <property type="term" value="F:acid-thiol ligase activity"/>
    <property type="evidence" value="ECO:0007669"/>
    <property type="project" value="UniProtKB-ARBA"/>
</dbReference>
<evidence type="ECO:0000259" key="1">
    <source>
        <dbReference type="Pfam" id="PF00501"/>
    </source>
</evidence>
<dbReference type="Gene3D" id="3.40.50.12780">
    <property type="entry name" value="N-terminal domain of ligase-like"/>
    <property type="match status" value="1"/>
</dbReference>
<dbReference type="OrthoDB" id="7315605at2"/>
<evidence type="ECO:0000313" key="4">
    <source>
        <dbReference type="Proteomes" id="UP000199377"/>
    </source>
</evidence>
<protein>
    <submittedName>
        <fullName evidence="3">Crotonobetaine/carnitine-CoA ligase</fullName>
    </submittedName>
</protein>
<accession>A0A1I3BQT3</accession>
<dbReference type="InterPro" id="IPR020845">
    <property type="entry name" value="AMP-binding_CS"/>
</dbReference>
<dbReference type="PROSITE" id="PS00455">
    <property type="entry name" value="AMP_BINDING"/>
    <property type="match status" value="1"/>
</dbReference>
<proteinExistence type="predicted"/>
<organism evidence="3 4">
    <name type="scientific">Albimonas pacifica</name>
    <dbReference type="NCBI Taxonomy" id="1114924"/>
    <lineage>
        <taxon>Bacteria</taxon>
        <taxon>Pseudomonadati</taxon>
        <taxon>Pseudomonadota</taxon>
        <taxon>Alphaproteobacteria</taxon>
        <taxon>Rhodobacterales</taxon>
        <taxon>Paracoccaceae</taxon>
        <taxon>Albimonas</taxon>
    </lineage>
</organism>
<reference evidence="3 4" key="1">
    <citation type="submission" date="2016-10" db="EMBL/GenBank/DDBJ databases">
        <authorList>
            <person name="de Groot N.N."/>
        </authorList>
    </citation>
    <scope>NUCLEOTIDE SEQUENCE [LARGE SCALE GENOMIC DNA]</scope>
    <source>
        <strain evidence="3 4">CGMCC 1.11030</strain>
    </source>
</reference>
<dbReference type="Pfam" id="PF00501">
    <property type="entry name" value="AMP-binding"/>
    <property type="match status" value="1"/>
</dbReference>
<dbReference type="PANTHER" id="PTHR43767:SF1">
    <property type="entry name" value="NONRIBOSOMAL PEPTIDE SYNTHASE PES1 (EUROFUNG)-RELATED"/>
    <property type="match status" value="1"/>
</dbReference>
<feature type="domain" description="AMP-dependent synthetase/ligase" evidence="1">
    <location>
        <begin position="22"/>
        <end position="376"/>
    </location>
</feature>
<dbReference type="Proteomes" id="UP000199377">
    <property type="component" value="Unassembled WGS sequence"/>
</dbReference>
<dbReference type="AlphaFoldDB" id="A0A1I3BQT3"/>
<keyword evidence="4" id="KW-1185">Reference proteome</keyword>
<evidence type="ECO:0000313" key="3">
    <source>
        <dbReference type="EMBL" id="SFH64657.1"/>
    </source>
</evidence>
<dbReference type="InterPro" id="IPR050237">
    <property type="entry name" value="ATP-dep_AMP-bd_enzyme"/>
</dbReference>
<feature type="domain" description="AMP-binding enzyme C-terminal" evidence="2">
    <location>
        <begin position="433"/>
        <end position="506"/>
    </location>
</feature>
<dbReference type="InterPro" id="IPR042099">
    <property type="entry name" value="ANL_N_sf"/>
</dbReference>
<dbReference type="PANTHER" id="PTHR43767">
    <property type="entry name" value="LONG-CHAIN-FATTY-ACID--COA LIGASE"/>
    <property type="match status" value="1"/>
</dbReference>
<dbReference type="RefSeq" id="WP_092857071.1">
    <property type="nucleotide sequence ID" value="NZ_FOQH01000001.1"/>
</dbReference>
<dbReference type="SUPFAM" id="SSF56801">
    <property type="entry name" value="Acetyl-CoA synthetase-like"/>
    <property type="match status" value="1"/>
</dbReference>
<dbReference type="Pfam" id="PF13193">
    <property type="entry name" value="AMP-binding_C"/>
    <property type="match status" value="1"/>
</dbReference>
<keyword evidence="3" id="KW-0436">Ligase</keyword>
<dbReference type="InterPro" id="IPR000873">
    <property type="entry name" value="AMP-dep_synth/lig_dom"/>
</dbReference>
<name>A0A1I3BQT3_9RHOB</name>